<comment type="caution">
    <text evidence="7">The sequence shown here is derived from an EMBL/GenBank/DDBJ whole genome shotgun (WGS) entry which is preliminary data.</text>
</comment>
<protein>
    <recommendedName>
        <fullName evidence="9">G protein-coupled receptor</fullName>
    </recommendedName>
</protein>
<keyword evidence="4 6" id="KW-1133">Transmembrane helix</keyword>
<organism evidence="7 8">
    <name type="scientific">Pristionchus mayeri</name>
    <dbReference type="NCBI Taxonomy" id="1317129"/>
    <lineage>
        <taxon>Eukaryota</taxon>
        <taxon>Metazoa</taxon>
        <taxon>Ecdysozoa</taxon>
        <taxon>Nematoda</taxon>
        <taxon>Chromadorea</taxon>
        <taxon>Rhabditida</taxon>
        <taxon>Rhabditina</taxon>
        <taxon>Diplogasteromorpha</taxon>
        <taxon>Diplogasteroidea</taxon>
        <taxon>Neodiplogasteridae</taxon>
        <taxon>Pristionchus</taxon>
    </lineage>
</organism>
<dbReference type="PANTHER" id="PTHR22945:SF40">
    <property type="entry name" value="SERPENTINE RECEPTOR, CLASS D (DELTA)-RELATED"/>
    <property type="match status" value="1"/>
</dbReference>
<keyword evidence="3 6" id="KW-0812">Transmembrane</keyword>
<evidence type="ECO:0008006" key="9">
    <source>
        <dbReference type="Google" id="ProtNLM"/>
    </source>
</evidence>
<feature type="transmembrane region" description="Helical" evidence="6">
    <location>
        <begin position="40"/>
        <end position="59"/>
    </location>
</feature>
<keyword evidence="5 6" id="KW-0472">Membrane</keyword>
<name>A0AAN5CMQ2_9BILA</name>
<evidence type="ECO:0000256" key="3">
    <source>
        <dbReference type="ARBA" id="ARBA00022692"/>
    </source>
</evidence>
<dbReference type="EMBL" id="BTRK01000004">
    <property type="protein sequence ID" value="GMR47286.1"/>
    <property type="molecule type" value="Genomic_DNA"/>
</dbReference>
<dbReference type="PANTHER" id="PTHR22945">
    <property type="entry name" value="SERPENTINE RECEPTOR, CLASS D DELTA"/>
    <property type="match status" value="1"/>
</dbReference>
<dbReference type="InterPro" id="IPR050920">
    <property type="entry name" value="Nematode_rcpt-like_delta"/>
</dbReference>
<dbReference type="Pfam" id="PF10317">
    <property type="entry name" value="7TM_GPCR_Srd"/>
    <property type="match status" value="1"/>
</dbReference>
<dbReference type="InterPro" id="IPR019421">
    <property type="entry name" value="7TM_GPCR_serpentine_rcpt_Srd"/>
</dbReference>
<evidence type="ECO:0000313" key="7">
    <source>
        <dbReference type="EMBL" id="GMR47286.1"/>
    </source>
</evidence>
<gene>
    <name evidence="7" type="ORF">PMAYCL1PPCAC_17481</name>
</gene>
<evidence type="ECO:0000256" key="6">
    <source>
        <dbReference type="SAM" id="Phobius"/>
    </source>
</evidence>
<feature type="transmembrane region" description="Helical" evidence="6">
    <location>
        <begin position="65"/>
        <end position="83"/>
    </location>
</feature>
<comment type="subcellular location">
    <subcellularLocation>
        <location evidence="1">Membrane</location>
        <topology evidence="1">Multi-pass membrane protein</topology>
    </subcellularLocation>
</comment>
<evidence type="ECO:0000256" key="1">
    <source>
        <dbReference type="ARBA" id="ARBA00004141"/>
    </source>
</evidence>
<reference evidence="8" key="1">
    <citation type="submission" date="2022-10" db="EMBL/GenBank/DDBJ databases">
        <title>Genome assembly of Pristionchus species.</title>
        <authorList>
            <person name="Yoshida K."/>
            <person name="Sommer R.J."/>
        </authorList>
    </citation>
    <scope>NUCLEOTIDE SEQUENCE [LARGE SCALE GENOMIC DNA]</scope>
    <source>
        <strain evidence="8">RS5460</strain>
    </source>
</reference>
<evidence type="ECO:0000256" key="2">
    <source>
        <dbReference type="ARBA" id="ARBA00009166"/>
    </source>
</evidence>
<proteinExistence type="inferred from homology"/>
<evidence type="ECO:0000256" key="5">
    <source>
        <dbReference type="ARBA" id="ARBA00023136"/>
    </source>
</evidence>
<feature type="transmembrane region" description="Helical" evidence="6">
    <location>
        <begin position="95"/>
        <end position="120"/>
    </location>
</feature>
<dbReference type="GO" id="GO:0016020">
    <property type="term" value="C:membrane"/>
    <property type="evidence" value="ECO:0007669"/>
    <property type="project" value="UniProtKB-SubCell"/>
</dbReference>
<evidence type="ECO:0000313" key="8">
    <source>
        <dbReference type="Proteomes" id="UP001328107"/>
    </source>
</evidence>
<comment type="similarity">
    <text evidence="2">Belongs to the nematode receptor-like protein srd family.</text>
</comment>
<dbReference type="Proteomes" id="UP001328107">
    <property type="component" value="Unassembled WGS sequence"/>
</dbReference>
<dbReference type="AlphaFoldDB" id="A0AAN5CMQ2"/>
<feature type="transmembrane region" description="Helical" evidence="6">
    <location>
        <begin position="6"/>
        <end position="28"/>
    </location>
</feature>
<evidence type="ECO:0000256" key="4">
    <source>
        <dbReference type="ARBA" id="ARBA00022989"/>
    </source>
</evidence>
<sequence length="155" mass="17652">MMRPYSILLLNNAFVDISSATASILCISRLIFLRDGHSEVYVFIGPCTLVGGWFCQLLQTIHTYFVSHSTVILLHSFCFRLYLLRDNGTQASVSARATILISLVSYFPTLLMMSMLFISINTSQHVRFDLIIYYWFKTQGLPISSIRISLLLLLT</sequence>
<accession>A0AAN5CMQ2</accession>
<keyword evidence="8" id="KW-1185">Reference proteome</keyword>